<evidence type="ECO:0000256" key="2">
    <source>
        <dbReference type="ARBA" id="ARBA00022980"/>
    </source>
</evidence>
<feature type="compositionally biased region" description="Basic and acidic residues" evidence="4">
    <location>
        <begin position="162"/>
        <end position="171"/>
    </location>
</feature>
<dbReference type="Gene3D" id="1.20.5.1150">
    <property type="entry name" value="Ribosomal protein S8"/>
    <property type="match status" value="1"/>
</dbReference>
<dbReference type="InterPro" id="IPR038380">
    <property type="entry name" value="Ribosomal_bS21_sf"/>
</dbReference>
<dbReference type="PaxDb" id="3218-PP1S379_27V6.1"/>
<evidence type="ECO:0000256" key="3">
    <source>
        <dbReference type="ARBA" id="ARBA00023274"/>
    </source>
</evidence>
<evidence type="ECO:0000313" key="6">
    <source>
        <dbReference type="EnsemblPlants" id="Pp3c23_14280V3.1"/>
    </source>
</evidence>
<dbReference type="Gramene" id="Pp3c23_14280V3.1">
    <property type="protein sequence ID" value="Pp3c23_14280V3.1"/>
    <property type="gene ID" value="Pp3c23_14280"/>
</dbReference>
<dbReference type="PANTHER" id="PTHR21109">
    <property type="entry name" value="MITOCHONDRIAL 28S RIBOSOMAL PROTEIN S21"/>
    <property type="match status" value="1"/>
</dbReference>
<dbReference type="EnsemblPlants" id="Pp3c23_14280V3.1">
    <property type="protein sequence ID" value="Pp3c23_14280V3.1"/>
    <property type="gene ID" value="Pp3c23_14280"/>
</dbReference>
<dbReference type="GO" id="GO:1990904">
    <property type="term" value="C:ribonucleoprotein complex"/>
    <property type="evidence" value="ECO:0007669"/>
    <property type="project" value="UniProtKB-KW"/>
</dbReference>
<dbReference type="EMBL" id="ABEU02000023">
    <property type="protein sequence ID" value="PNR29371.1"/>
    <property type="molecule type" value="Genomic_DNA"/>
</dbReference>
<comment type="similarity">
    <text evidence="1">Belongs to the bacterial ribosomal protein bS21 family.</text>
</comment>
<dbReference type="GO" id="GO:0003735">
    <property type="term" value="F:structural constituent of ribosome"/>
    <property type="evidence" value="ECO:0007669"/>
    <property type="project" value="InterPro"/>
</dbReference>
<accession>A0A2K1IJB4</accession>
<name>A0A2K1IJB4_PHYPA</name>
<dbReference type="InterPro" id="IPR001911">
    <property type="entry name" value="Ribosomal_bS21"/>
</dbReference>
<dbReference type="NCBIfam" id="TIGR00030">
    <property type="entry name" value="S21p"/>
    <property type="match status" value="1"/>
</dbReference>
<reference evidence="6" key="3">
    <citation type="submission" date="2020-12" db="UniProtKB">
        <authorList>
            <consortium name="EnsemblPlants"/>
        </authorList>
    </citation>
    <scope>IDENTIFICATION</scope>
</reference>
<organism evidence="5">
    <name type="scientific">Physcomitrium patens</name>
    <name type="common">Spreading-leaved earth moss</name>
    <name type="synonym">Physcomitrella patens</name>
    <dbReference type="NCBI Taxonomy" id="3218"/>
    <lineage>
        <taxon>Eukaryota</taxon>
        <taxon>Viridiplantae</taxon>
        <taxon>Streptophyta</taxon>
        <taxon>Embryophyta</taxon>
        <taxon>Bryophyta</taxon>
        <taxon>Bryophytina</taxon>
        <taxon>Bryopsida</taxon>
        <taxon>Funariidae</taxon>
        <taxon>Funariales</taxon>
        <taxon>Funariaceae</taxon>
        <taxon>Physcomitrium</taxon>
    </lineage>
</organism>
<feature type="compositionally biased region" description="Basic residues" evidence="4">
    <location>
        <begin position="136"/>
        <end position="148"/>
    </location>
</feature>
<gene>
    <name evidence="6" type="primary">LOC112276135</name>
    <name evidence="5" type="ORF">PHYPA_028064</name>
</gene>
<reference evidence="5 7" key="1">
    <citation type="journal article" date="2008" name="Science">
        <title>The Physcomitrella genome reveals evolutionary insights into the conquest of land by plants.</title>
        <authorList>
            <person name="Rensing S."/>
            <person name="Lang D."/>
            <person name="Zimmer A."/>
            <person name="Terry A."/>
            <person name="Salamov A."/>
            <person name="Shapiro H."/>
            <person name="Nishiyama T."/>
            <person name="Perroud P.-F."/>
            <person name="Lindquist E."/>
            <person name="Kamisugi Y."/>
            <person name="Tanahashi T."/>
            <person name="Sakakibara K."/>
            <person name="Fujita T."/>
            <person name="Oishi K."/>
            <person name="Shin-I T."/>
            <person name="Kuroki Y."/>
            <person name="Toyoda A."/>
            <person name="Suzuki Y."/>
            <person name="Hashimoto A."/>
            <person name="Yamaguchi K."/>
            <person name="Sugano A."/>
            <person name="Kohara Y."/>
            <person name="Fujiyama A."/>
            <person name="Anterola A."/>
            <person name="Aoki S."/>
            <person name="Ashton N."/>
            <person name="Barbazuk W.B."/>
            <person name="Barker E."/>
            <person name="Bennetzen J."/>
            <person name="Bezanilla M."/>
            <person name="Blankenship R."/>
            <person name="Cho S.H."/>
            <person name="Dutcher S."/>
            <person name="Estelle M."/>
            <person name="Fawcett J.A."/>
            <person name="Gundlach H."/>
            <person name="Hanada K."/>
            <person name="Heyl A."/>
            <person name="Hicks K.A."/>
            <person name="Hugh J."/>
            <person name="Lohr M."/>
            <person name="Mayer K."/>
            <person name="Melkozernov A."/>
            <person name="Murata T."/>
            <person name="Nelson D."/>
            <person name="Pils B."/>
            <person name="Prigge M."/>
            <person name="Reiss B."/>
            <person name="Renner T."/>
            <person name="Rombauts S."/>
            <person name="Rushton P."/>
            <person name="Sanderfoot A."/>
            <person name="Schween G."/>
            <person name="Shiu S.-H."/>
            <person name="Stueber K."/>
            <person name="Theodoulou F.L."/>
            <person name="Tu H."/>
            <person name="Van de Peer Y."/>
            <person name="Verrier P.J."/>
            <person name="Waters E."/>
            <person name="Wood A."/>
            <person name="Yang L."/>
            <person name="Cove D."/>
            <person name="Cuming A."/>
            <person name="Hasebe M."/>
            <person name="Lucas S."/>
            <person name="Mishler D.B."/>
            <person name="Reski R."/>
            <person name="Grigoriev I."/>
            <person name="Quatrano R.S."/>
            <person name="Boore J.L."/>
        </authorList>
    </citation>
    <scope>NUCLEOTIDE SEQUENCE [LARGE SCALE GENOMIC DNA]</scope>
    <source>
        <strain evidence="6 7">cv. Gransden 2004</strain>
    </source>
</reference>
<dbReference type="GeneID" id="112276135"/>
<proteinExistence type="inferred from homology"/>
<sequence length="184" mass="20295">MTMSSASVFAPSRIASLLRCSAAESSSSNGSSNGMTSSHNSVTLPQQSGFAVQPLSLHHGEVLCSSSPAVSVLHPDLEFVNVMYFKGSYNAQVFVGEDEPADSVVRRFRRAVMAAGVIPECRRRRFHETSQDIVKRKQKDSHRRKQSSRRFNGPRPEGGFSTKKETSAAKEEGDDFWGYIEDYA</sequence>
<feature type="region of interest" description="Disordered" evidence="4">
    <location>
        <begin position="128"/>
        <end position="173"/>
    </location>
</feature>
<keyword evidence="3" id="KW-0687">Ribonucleoprotein</keyword>
<dbReference type="RefSeq" id="XP_073386813.1">
    <property type="nucleotide sequence ID" value="XM_073530712.1"/>
</dbReference>
<dbReference type="GO" id="GO:0006412">
    <property type="term" value="P:translation"/>
    <property type="evidence" value="ECO:0007669"/>
    <property type="project" value="InterPro"/>
</dbReference>
<evidence type="ECO:0008006" key="8">
    <source>
        <dbReference type="Google" id="ProtNLM"/>
    </source>
</evidence>
<dbReference type="PANTHER" id="PTHR21109:SF0">
    <property type="entry name" value="SMALL RIBOSOMAL SUBUNIT PROTEIN BS21M"/>
    <property type="match status" value="1"/>
</dbReference>
<keyword evidence="2" id="KW-0689">Ribosomal protein</keyword>
<dbReference type="Pfam" id="PF01165">
    <property type="entry name" value="Ribosomal_S21"/>
    <property type="match status" value="1"/>
</dbReference>
<dbReference type="Proteomes" id="UP000006727">
    <property type="component" value="Chromosome 23"/>
</dbReference>
<dbReference type="STRING" id="3218.A0A2K1IJB4"/>
<keyword evidence="7" id="KW-1185">Reference proteome</keyword>
<dbReference type="GO" id="GO:0005840">
    <property type="term" value="C:ribosome"/>
    <property type="evidence" value="ECO:0007669"/>
    <property type="project" value="UniProtKB-KW"/>
</dbReference>
<reference evidence="5 7" key="2">
    <citation type="journal article" date="2018" name="Plant J.">
        <title>The Physcomitrella patens chromosome-scale assembly reveals moss genome structure and evolution.</title>
        <authorList>
            <person name="Lang D."/>
            <person name="Ullrich K.K."/>
            <person name="Murat F."/>
            <person name="Fuchs J."/>
            <person name="Jenkins J."/>
            <person name="Haas F.B."/>
            <person name="Piednoel M."/>
            <person name="Gundlach H."/>
            <person name="Van Bel M."/>
            <person name="Meyberg R."/>
            <person name="Vives C."/>
            <person name="Morata J."/>
            <person name="Symeonidi A."/>
            <person name="Hiss M."/>
            <person name="Muchero W."/>
            <person name="Kamisugi Y."/>
            <person name="Saleh O."/>
            <person name="Blanc G."/>
            <person name="Decker E.L."/>
            <person name="van Gessel N."/>
            <person name="Grimwood J."/>
            <person name="Hayes R.D."/>
            <person name="Graham S.W."/>
            <person name="Gunter L.E."/>
            <person name="McDaniel S.F."/>
            <person name="Hoernstein S.N.W."/>
            <person name="Larsson A."/>
            <person name="Li F.W."/>
            <person name="Perroud P.F."/>
            <person name="Phillips J."/>
            <person name="Ranjan P."/>
            <person name="Rokshar D.S."/>
            <person name="Rothfels C.J."/>
            <person name="Schneider L."/>
            <person name="Shu S."/>
            <person name="Stevenson D.W."/>
            <person name="Thummler F."/>
            <person name="Tillich M."/>
            <person name="Villarreal Aguilar J.C."/>
            <person name="Widiez T."/>
            <person name="Wong G.K."/>
            <person name="Wymore A."/>
            <person name="Zhang Y."/>
            <person name="Zimmer A.D."/>
            <person name="Quatrano R.S."/>
            <person name="Mayer K.F.X."/>
            <person name="Goodstein D."/>
            <person name="Casacuberta J.M."/>
            <person name="Vandepoele K."/>
            <person name="Reski R."/>
            <person name="Cuming A.C."/>
            <person name="Tuskan G.A."/>
            <person name="Maumus F."/>
            <person name="Salse J."/>
            <person name="Schmutz J."/>
            <person name="Rensing S.A."/>
        </authorList>
    </citation>
    <scope>NUCLEOTIDE SEQUENCE [LARGE SCALE GENOMIC DNA]</scope>
    <source>
        <strain evidence="6 7">cv. Gransden 2004</strain>
    </source>
</reference>
<evidence type="ECO:0000313" key="7">
    <source>
        <dbReference type="Proteomes" id="UP000006727"/>
    </source>
</evidence>
<evidence type="ECO:0000313" key="5">
    <source>
        <dbReference type="EMBL" id="PNR29371.1"/>
    </source>
</evidence>
<protein>
    <recommendedName>
        <fullName evidence="8">Plastid ribosomal protein S21</fullName>
    </recommendedName>
</protein>
<dbReference type="AlphaFoldDB" id="A0A2K1IJB4"/>
<evidence type="ECO:0000256" key="1">
    <source>
        <dbReference type="ARBA" id="ARBA00006640"/>
    </source>
</evidence>
<evidence type="ECO:0000256" key="4">
    <source>
        <dbReference type="SAM" id="MobiDB-lite"/>
    </source>
</evidence>